<dbReference type="OrthoDB" id="9782387at2"/>
<dbReference type="PATRIC" id="fig|79604.3.peg.38"/>
<dbReference type="InterPro" id="IPR013785">
    <property type="entry name" value="Aldolase_TIM"/>
</dbReference>
<dbReference type="PIRSF" id="PIRSF037420">
    <property type="entry name" value="PQQ_syn_pqqE"/>
    <property type="match status" value="1"/>
</dbReference>
<dbReference type="AlphaFoldDB" id="A0A172RW22"/>
<evidence type="ECO:0000256" key="5">
    <source>
        <dbReference type="ARBA" id="ARBA00023004"/>
    </source>
</evidence>
<dbReference type="PROSITE" id="PS51918">
    <property type="entry name" value="RADICAL_SAM"/>
    <property type="match status" value="1"/>
</dbReference>
<dbReference type="GO" id="GO:0003824">
    <property type="term" value="F:catalytic activity"/>
    <property type="evidence" value="ECO:0007669"/>
    <property type="project" value="InterPro"/>
</dbReference>
<keyword evidence="6" id="KW-0411">Iron-sulfur</keyword>
<dbReference type="Gene3D" id="3.20.20.70">
    <property type="entry name" value="Aldolase class I"/>
    <property type="match status" value="1"/>
</dbReference>
<dbReference type="EMBL" id="FOEC01000001">
    <property type="protein sequence ID" value="SEO43204.1"/>
    <property type="molecule type" value="Genomic_DNA"/>
</dbReference>
<dbReference type="Pfam" id="PF04055">
    <property type="entry name" value="Radical_SAM"/>
    <property type="match status" value="1"/>
</dbReference>
<dbReference type="NCBIfam" id="TIGR04340">
    <property type="entry name" value="rSAM_ACGX"/>
    <property type="match status" value="1"/>
</dbReference>
<dbReference type="InterPro" id="IPR023885">
    <property type="entry name" value="4Fe4S-binding_SPASM_dom"/>
</dbReference>
<dbReference type="GO" id="GO:0051539">
    <property type="term" value="F:4 iron, 4 sulfur cluster binding"/>
    <property type="evidence" value="ECO:0007669"/>
    <property type="project" value="UniProtKB-KW"/>
</dbReference>
<dbReference type="RefSeq" id="WP_066659892.1">
    <property type="nucleotide sequence ID" value="NZ_CP011402.1"/>
</dbReference>
<dbReference type="SFLD" id="SFLDG01067">
    <property type="entry name" value="SPASM/twitch_domain_containing"/>
    <property type="match status" value="1"/>
</dbReference>
<dbReference type="SUPFAM" id="SSF102114">
    <property type="entry name" value="Radical SAM enzymes"/>
    <property type="match status" value="1"/>
</dbReference>
<dbReference type="Proteomes" id="UP000182975">
    <property type="component" value="Unassembled WGS sequence"/>
</dbReference>
<evidence type="ECO:0000256" key="3">
    <source>
        <dbReference type="ARBA" id="ARBA00022691"/>
    </source>
</evidence>
<protein>
    <submittedName>
        <fullName evidence="8">Radical SAM/SPASM domain protein, ACGX system</fullName>
    </submittedName>
</protein>
<dbReference type="InterPro" id="IPR006638">
    <property type="entry name" value="Elp3/MiaA/NifB-like_rSAM"/>
</dbReference>
<evidence type="ECO:0000256" key="6">
    <source>
        <dbReference type="ARBA" id="ARBA00023014"/>
    </source>
</evidence>
<keyword evidence="5" id="KW-0408">Iron</keyword>
<dbReference type="Pfam" id="PF13186">
    <property type="entry name" value="SPASM"/>
    <property type="match status" value="1"/>
</dbReference>
<dbReference type="GO" id="GO:0046872">
    <property type="term" value="F:metal ion binding"/>
    <property type="evidence" value="ECO:0007669"/>
    <property type="project" value="UniProtKB-KW"/>
</dbReference>
<name>A0A172RW22_9ACTN</name>
<organism evidence="8 9">
    <name type="scientific">Denitrobacterium detoxificans</name>
    <dbReference type="NCBI Taxonomy" id="79604"/>
    <lineage>
        <taxon>Bacteria</taxon>
        <taxon>Bacillati</taxon>
        <taxon>Actinomycetota</taxon>
        <taxon>Coriobacteriia</taxon>
        <taxon>Eggerthellales</taxon>
        <taxon>Eggerthellaceae</taxon>
        <taxon>Denitrobacterium</taxon>
    </lineage>
</organism>
<accession>A0A172RW22</accession>
<proteinExistence type="predicted"/>
<dbReference type="SFLD" id="SFLDS00029">
    <property type="entry name" value="Radical_SAM"/>
    <property type="match status" value="1"/>
</dbReference>
<comment type="cofactor">
    <cofactor evidence="1">
        <name>[4Fe-4S] cluster</name>
        <dbReference type="ChEBI" id="CHEBI:49883"/>
    </cofactor>
</comment>
<sequence>MKPSFAIQWHITDECDQRCKHCYIFAEGACTHLESMPYSKVVSVFEQCVEMCEAFNREPYFYLTGGDPLLHPDFWRIAELLHNAGVRWAIMGNPFHLTPSVCARLKALGCRKYQLSLDGLERTHDDFRMPGSFACTLDAIDLLNEAGIWTAVMTTVSSANMDEIPDLIDLMAERNVSVYAFGRYCPTSGERRDEFHIEPLAYRDFLLRCQKRIDAHEAAGCATTFQRKDHLWTLLEWEQGRFRIPENAEPNGIYDGCHCATGHMTITPTGDVYGCRRMESLVGNVLEEHPRDIFLGDKMEALRDFDRFEKCAHCELLGWCRGCPAVAAGYTGNMYAPDPQCWKDLEDTPSTHVA</sequence>
<feature type="domain" description="Radical SAM core" evidence="7">
    <location>
        <begin position="1"/>
        <end position="222"/>
    </location>
</feature>
<keyword evidence="9" id="KW-1185">Reference proteome</keyword>
<dbReference type="SMART" id="SM00729">
    <property type="entry name" value="Elp3"/>
    <property type="match status" value="1"/>
</dbReference>
<dbReference type="PANTHER" id="PTHR11228">
    <property type="entry name" value="RADICAL SAM DOMAIN PROTEIN"/>
    <property type="match status" value="1"/>
</dbReference>
<dbReference type="InterPro" id="IPR050377">
    <property type="entry name" value="Radical_SAM_PqqE_MftC-like"/>
</dbReference>
<evidence type="ECO:0000313" key="8">
    <source>
        <dbReference type="EMBL" id="SEO43204.1"/>
    </source>
</evidence>
<keyword evidence="3" id="KW-0949">S-adenosyl-L-methionine</keyword>
<evidence type="ECO:0000256" key="1">
    <source>
        <dbReference type="ARBA" id="ARBA00001966"/>
    </source>
</evidence>
<keyword evidence="4" id="KW-0479">Metal-binding</keyword>
<dbReference type="CDD" id="cd01335">
    <property type="entry name" value="Radical_SAM"/>
    <property type="match status" value="1"/>
</dbReference>
<dbReference type="InterPro" id="IPR017200">
    <property type="entry name" value="PqqE-like"/>
</dbReference>
<dbReference type="InterPro" id="IPR058240">
    <property type="entry name" value="rSAM_sf"/>
</dbReference>
<evidence type="ECO:0000259" key="7">
    <source>
        <dbReference type="PROSITE" id="PS51918"/>
    </source>
</evidence>
<keyword evidence="2" id="KW-0004">4Fe-4S</keyword>
<dbReference type="InterPro" id="IPR007197">
    <property type="entry name" value="rSAM"/>
</dbReference>
<dbReference type="PANTHER" id="PTHR11228:SF7">
    <property type="entry name" value="PQQA PEPTIDE CYCLASE"/>
    <property type="match status" value="1"/>
</dbReference>
<dbReference type="SFLD" id="SFLDG01386">
    <property type="entry name" value="main_SPASM_domain-containing"/>
    <property type="match status" value="1"/>
</dbReference>
<gene>
    <name evidence="8" type="ORF">SAMN02910314_00233</name>
</gene>
<evidence type="ECO:0000256" key="2">
    <source>
        <dbReference type="ARBA" id="ARBA00022485"/>
    </source>
</evidence>
<dbReference type="KEGG" id="ddt:AAY81_00185"/>
<evidence type="ECO:0000256" key="4">
    <source>
        <dbReference type="ARBA" id="ARBA00022723"/>
    </source>
</evidence>
<evidence type="ECO:0000313" key="9">
    <source>
        <dbReference type="Proteomes" id="UP000182975"/>
    </source>
</evidence>
<dbReference type="InterPro" id="IPR027583">
    <property type="entry name" value="rSAM_ACGX"/>
</dbReference>
<dbReference type="STRING" id="79604.AAY81_00185"/>
<dbReference type="NCBIfam" id="TIGR04085">
    <property type="entry name" value="rSAM_more_4Fe4S"/>
    <property type="match status" value="1"/>
</dbReference>
<reference evidence="9" key="1">
    <citation type="submission" date="2016-10" db="EMBL/GenBank/DDBJ databases">
        <authorList>
            <person name="Varghese N."/>
        </authorList>
    </citation>
    <scope>NUCLEOTIDE SEQUENCE [LARGE SCALE GENOMIC DNA]</scope>
    <source>
        <strain evidence="9">DSM 21843</strain>
    </source>
</reference>